<proteinExistence type="predicted"/>
<keyword evidence="2" id="KW-1185">Reference proteome</keyword>
<dbReference type="EMBL" id="FCOW01000004">
    <property type="protein sequence ID" value="CVK18428.1"/>
    <property type="molecule type" value="Genomic_DNA"/>
</dbReference>
<gene>
    <name evidence="1" type="ORF">SSPH_01066</name>
</gene>
<comment type="caution">
    <text evidence="1">The sequence shown here is derived from an EMBL/GenBank/DDBJ whole genome shotgun (WGS) entry which is preliminary data.</text>
</comment>
<name>A0ABM9VZX8_9FIRM</name>
<evidence type="ECO:0000313" key="2">
    <source>
        <dbReference type="Proteomes" id="UP000245702"/>
    </source>
</evidence>
<reference evidence="1 2" key="1">
    <citation type="submission" date="2016-01" db="EMBL/GenBank/DDBJ databases">
        <authorList>
            <person name="Brown R."/>
        </authorList>
    </citation>
    <scope>NUCLEOTIDE SEQUENCE [LARGE SCALE GENOMIC DNA]</scope>
    <source>
        <strain evidence="1">Sporomusa sphaeroides DSM 2875</strain>
    </source>
</reference>
<accession>A0ABM9VZX8</accession>
<evidence type="ECO:0000313" key="1">
    <source>
        <dbReference type="EMBL" id="CVK18428.1"/>
    </source>
</evidence>
<protein>
    <submittedName>
        <fullName evidence="1">Uncharacterized protein</fullName>
    </submittedName>
</protein>
<dbReference type="Proteomes" id="UP000245702">
    <property type="component" value="Unassembled WGS sequence"/>
</dbReference>
<organism evidence="1 2">
    <name type="scientific">Sporomusa sphaeroides DSM 2875</name>
    <dbReference type="NCBI Taxonomy" id="1337886"/>
    <lineage>
        <taxon>Bacteria</taxon>
        <taxon>Bacillati</taxon>
        <taxon>Bacillota</taxon>
        <taxon>Negativicutes</taxon>
        <taxon>Selenomonadales</taxon>
        <taxon>Sporomusaceae</taxon>
        <taxon>Sporomusa</taxon>
    </lineage>
</organism>
<sequence>MDYAAGIYTVVNTVTGTSREYRITDRVFKLPGDHVITITDELINNIREELRCAK</sequence>